<proteinExistence type="predicted"/>
<dbReference type="PANTHER" id="PTHR34070">
    <property type="entry name" value="ARMADILLO-TYPE FOLD"/>
    <property type="match status" value="1"/>
</dbReference>
<name>A0A1I5ZLF6_9PSEU</name>
<accession>A0A1I5ZLF6</accession>
<dbReference type="Proteomes" id="UP000199137">
    <property type="component" value="Unassembled WGS sequence"/>
</dbReference>
<dbReference type="Gene3D" id="1.25.10.90">
    <property type="match status" value="1"/>
</dbReference>
<dbReference type="CDD" id="cd07064">
    <property type="entry name" value="AlkD_like_1"/>
    <property type="match status" value="1"/>
</dbReference>
<dbReference type="Pfam" id="PF08713">
    <property type="entry name" value="DNA_alkylation"/>
    <property type="match status" value="1"/>
</dbReference>
<dbReference type="SUPFAM" id="SSF48371">
    <property type="entry name" value="ARM repeat"/>
    <property type="match status" value="1"/>
</dbReference>
<reference evidence="2 3" key="1">
    <citation type="submission" date="2016-10" db="EMBL/GenBank/DDBJ databases">
        <authorList>
            <person name="de Groot N.N."/>
        </authorList>
    </citation>
    <scope>NUCLEOTIDE SEQUENCE [LARGE SCALE GENOMIC DNA]</scope>
    <source>
        <strain evidence="2 3">DSM 44637</strain>
    </source>
</reference>
<organism evidence="2 3">
    <name type="scientific">Amycolatopsis rubida</name>
    <dbReference type="NCBI Taxonomy" id="112413"/>
    <lineage>
        <taxon>Bacteria</taxon>
        <taxon>Bacillati</taxon>
        <taxon>Actinomycetota</taxon>
        <taxon>Actinomycetes</taxon>
        <taxon>Pseudonocardiales</taxon>
        <taxon>Pseudonocardiaceae</taxon>
        <taxon>Amycolatopsis</taxon>
    </lineage>
</organism>
<dbReference type="InterPro" id="IPR016024">
    <property type="entry name" value="ARM-type_fold"/>
</dbReference>
<dbReference type="EMBL" id="JAAGNC010000073">
    <property type="protein sequence ID" value="NEC56561.1"/>
    <property type="molecule type" value="Genomic_DNA"/>
</dbReference>
<evidence type="ECO:0000313" key="2">
    <source>
        <dbReference type="EMBL" id="SFQ57193.1"/>
    </source>
</evidence>
<dbReference type="RefSeq" id="WP_067582205.1">
    <property type="nucleotide sequence ID" value="NZ_FOWC01000015.1"/>
</dbReference>
<evidence type="ECO:0000313" key="4">
    <source>
        <dbReference type="Proteomes" id="UP000470404"/>
    </source>
</evidence>
<dbReference type="STRING" id="112413.SAMN05421854_115173"/>
<keyword evidence="4" id="KW-1185">Reference proteome</keyword>
<dbReference type="OrthoDB" id="9775346at2"/>
<protein>
    <submittedName>
        <fullName evidence="2">3-methyladenine DNA glycosylase AlkD</fullName>
    </submittedName>
    <submittedName>
        <fullName evidence="1">DNA alkylation repair protein</fullName>
    </submittedName>
</protein>
<gene>
    <name evidence="1" type="ORF">G3I59_13440</name>
    <name evidence="2" type="ORF">SAMN05421854_115173</name>
</gene>
<dbReference type="InterPro" id="IPR014825">
    <property type="entry name" value="DNA_alkylation"/>
</dbReference>
<evidence type="ECO:0000313" key="3">
    <source>
        <dbReference type="Proteomes" id="UP000199137"/>
    </source>
</evidence>
<sequence length="229" mass="26237">MDAGEALITAVRTGLAELADPVKAPEMQAYMKSAMPFRGVPKPPRGKLMKTVLAEHVLPDRVTYAGTVLALWREAEYREERYAAIDLSGHRAYRQWQDPELLEMYDELIVTGAWWDHVDEVAIRRVGPILREYRVAVTPVLRRWMTDADRWRRRTAVICQVSAKGEVDQELLADAIEANLDDRDFFLRKGIGWALRDHARAEPEWVRAFVLAHPGLSPLSAREAMKHLR</sequence>
<dbReference type="AlphaFoldDB" id="A0A1I5ZLF6"/>
<dbReference type="EMBL" id="FOWC01000015">
    <property type="protein sequence ID" value="SFQ57193.1"/>
    <property type="molecule type" value="Genomic_DNA"/>
</dbReference>
<dbReference type="PANTHER" id="PTHR34070:SF1">
    <property type="entry name" value="DNA ALKYLATION REPAIR PROTEIN"/>
    <property type="match status" value="1"/>
</dbReference>
<dbReference type="Proteomes" id="UP000470404">
    <property type="component" value="Unassembled WGS sequence"/>
</dbReference>
<reference evidence="1 4" key="2">
    <citation type="submission" date="2020-01" db="EMBL/GenBank/DDBJ databases">
        <title>Insect and environment-associated Actinomycetes.</title>
        <authorList>
            <person name="Currrie C."/>
            <person name="Chevrette M."/>
            <person name="Carlson C."/>
            <person name="Stubbendieck R."/>
            <person name="Wendt-Pienkowski E."/>
        </authorList>
    </citation>
    <scope>NUCLEOTIDE SEQUENCE [LARGE SCALE GENOMIC DNA]</scope>
    <source>
        <strain evidence="1 4">SID8386</strain>
    </source>
</reference>
<evidence type="ECO:0000313" key="1">
    <source>
        <dbReference type="EMBL" id="NEC56561.1"/>
    </source>
</evidence>